<dbReference type="Gene3D" id="1.20.1260.10">
    <property type="match status" value="2"/>
</dbReference>
<keyword evidence="2" id="KW-0732">Signal</keyword>
<proteinExistence type="predicted"/>
<dbReference type="EMBL" id="CP045122">
    <property type="protein sequence ID" value="QIN80989.1"/>
    <property type="molecule type" value="Genomic_DNA"/>
</dbReference>
<feature type="compositionally biased region" description="Gly residues" evidence="1">
    <location>
        <begin position="28"/>
        <end position="49"/>
    </location>
</feature>
<dbReference type="PANTHER" id="PTHR36933">
    <property type="entry name" value="SLL0788 PROTEIN"/>
    <property type="match status" value="1"/>
</dbReference>
<dbReference type="InterPro" id="IPR005183">
    <property type="entry name" value="DUF305_CopM-like"/>
</dbReference>
<name>A0A6G8Q3F2_9ACTN</name>
<feature type="signal peptide" evidence="2">
    <location>
        <begin position="1"/>
        <end position="22"/>
    </location>
</feature>
<evidence type="ECO:0000313" key="4">
    <source>
        <dbReference type="EMBL" id="QIN80989.1"/>
    </source>
</evidence>
<geneLocation type="plasmid" evidence="4 5">
    <name>unnamed1</name>
</geneLocation>
<feature type="compositionally biased region" description="Gly residues" evidence="1">
    <location>
        <begin position="76"/>
        <end position="89"/>
    </location>
</feature>
<evidence type="ECO:0000256" key="2">
    <source>
        <dbReference type="SAM" id="SignalP"/>
    </source>
</evidence>
<evidence type="ECO:0000313" key="5">
    <source>
        <dbReference type="Proteomes" id="UP000502706"/>
    </source>
</evidence>
<keyword evidence="5" id="KW-1185">Reference proteome</keyword>
<evidence type="ECO:0000259" key="3">
    <source>
        <dbReference type="Pfam" id="PF03713"/>
    </source>
</evidence>
<reference evidence="4 5" key="1">
    <citation type="submission" date="2019-10" db="EMBL/GenBank/DDBJ databases">
        <title>Rubrobacter sp nov SCSIO 52915 isolated from a deep-sea sediment in the South China Sea.</title>
        <authorList>
            <person name="Chen R.W."/>
        </authorList>
    </citation>
    <scope>NUCLEOTIDE SEQUENCE [LARGE SCALE GENOMIC DNA]</scope>
    <source>
        <strain evidence="4 5">SCSIO 52915</strain>
        <plasmid evidence="4 5">unnamed1</plasmid>
    </source>
</reference>
<sequence length="264" mass="27928">MKKTLRRSGMLGLFLATVLTLAACGGSGGSGGGGQGGDMQGMDHGGSGGDEQASGQAAPETTGGGDMSGMQMGETTGSGGGETTGGMEGMQGMEGMDHGSMDMSAMSREMVAPNGEYSDAAFVDAMVPHHEGAVEMAEVALENAEHEEIRALAQEIIDAQRAEIELFGEIREELGGSTTETSAEEMDQMMGMPDAGELAQARPFDRAFIDAMIPHHESAIAMAEVALEESEDPEIRRIAEDIVSSQQREIEQMRQWREEWYPEG</sequence>
<feature type="region of interest" description="Disordered" evidence="1">
    <location>
        <begin position="28"/>
        <end position="90"/>
    </location>
</feature>
<protein>
    <submittedName>
        <fullName evidence="4">DUF305 domain-containing protein</fullName>
    </submittedName>
</protein>
<gene>
    <name evidence="4" type="ORF">GBA65_21265</name>
</gene>
<dbReference type="KEGG" id="rmar:GBA65_21265"/>
<dbReference type="PROSITE" id="PS51257">
    <property type="entry name" value="PROKAR_LIPOPROTEIN"/>
    <property type="match status" value="1"/>
</dbReference>
<dbReference type="Pfam" id="PF03713">
    <property type="entry name" value="DUF305"/>
    <property type="match status" value="1"/>
</dbReference>
<dbReference type="RefSeq" id="WP_166398702.1">
    <property type="nucleotide sequence ID" value="NZ_CP045122.1"/>
</dbReference>
<dbReference type="InterPro" id="IPR012347">
    <property type="entry name" value="Ferritin-like"/>
</dbReference>
<accession>A0A6G8Q3F2</accession>
<dbReference type="CDD" id="cd00657">
    <property type="entry name" value="Ferritin_like"/>
    <property type="match status" value="1"/>
</dbReference>
<dbReference type="AlphaFoldDB" id="A0A6G8Q3F2"/>
<organism evidence="4 5">
    <name type="scientific">Rubrobacter marinus</name>
    <dbReference type="NCBI Taxonomy" id="2653852"/>
    <lineage>
        <taxon>Bacteria</taxon>
        <taxon>Bacillati</taxon>
        <taxon>Actinomycetota</taxon>
        <taxon>Rubrobacteria</taxon>
        <taxon>Rubrobacterales</taxon>
        <taxon>Rubrobacteraceae</taxon>
        <taxon>Rubrobacter</taxon>
    </lineage>
</organism>
<dbReference type="PANTHER" id="PTHR36933:SF1">
    <property type="entry name" value="SLL0788 PROTEIN"/>
    <property type="match status" value="1"/>
</dbReference>
<keyword evidence="4" id="KW-0614">Plasmid</keyword>
<feature type="domain" description="DUF305" evidence="3">
    <location>
        <begin position="119"/>
        <end position="256"/>
    </location>
</feature>
<evidence type="ECO:0000256" key="1">
    <source>
        <dbReference type="SAM" id="MobiDB-lite"/>
    </source>
</evidence>
<dbReference type="Proteomes" id="UP000502706">
    <property type="component" value="Plasmid unnamed1"/>
</dbReference>
<feature type="chain" id="PRO_5026206291" evidence="2">
    <location>
        <begin position="23"/>
        <end position="264"/>
    </location>
</feature>